<dbReference type="RefSeq" id="WP_076368126.1">
    <property type="nucleotide sequence ID" value="NZ_FTMX01000003.1"/>
</dbReference>
<keyword evidence="2" id="KW-1003">Cell membrane</keyword>
<dbReference type="GO" id="GO:0008360">
    <property type="term" value="P:regulation of cell shape"/>
    <property type="evidence" value="ECO:0007669"/>
    <property type="project" value="UniProtKB-KW"/>
</dbReference>
<dbReference type="InterPro" id="IPR001460">
    <property type="entry name" value="PCN-bd_Tpept"/>
</dbReference>
<comment type="subcellular location">
    <subcellularLocation>
        <location evidence="1">Membrane</location>
    </subcellularLocation>
</comment>
<sequence>MVIQHHTHELVSLIGGKDYKKNSFNRAYQSYRHPGSAIKPLLDYATYLEETNADINQLVSGASYCSNSYCPKNYSGDSYGMVTLRNAFAQSYNTPAIRLFEKTGVETSFKYLDAFDFKR</sequence>
<dbReference type="AlphaFoldDB" id="A0A9X8WKG8"/>
<dbReference type="SUPFAM" id="SSF56601">
    <property type="entry name" value="beta-lactamase/transpeptidase-like"/>
    <property type="match status" value="1"/>
</dbReference>
<organism evidence="12 13">
    <name type="scientific">Peribacillus simplex</name>
    <dbReference type="NCBI Taxonomy" id="1478"/>
    <lineage>
        <taxon>Bacteria</taxon>
        <taxon>Bacillati</taxon>
        <taxon>Bacillota</taxon>
        <taxon>Bacilli</taxon>
        <taxon>Bacillales</taxon>
        <taxon>Bacillaceae</taxon>
        <taxon>Peribacillus</taxon>
    </lineage>
</organism>
<keyword evidence="8" id="KW-0961">Cell wall biogenesis/degradation</keyword>
<dbReference type="GO" id="GO:0030288">
    <property type="term" value="C:outer membrane-bounded periplasmic space"/>
    <property type="evidence" value="ECO:0007669"/>
    <property type="project" value="TreeGrafter"/>
</dbReference>
<evidence type="ECO:0000256" key="3">
    <source>
        <dbReference type="ARBA" id="ARBA00022676"/>
    </source>
</evidence>
<dbReference type="Proteomes" id="UP000185829">
    <property type="component" value="Unassembled WGS sequence"/>
</dbReference>
<evidence type="ECO:0000256" key="2">
    <source>
        <dbReference type="ARBA" id="ARBA00022475"/>
    </source>
</evidence>
<dbReference type="PANTHER" id="PTHR32282:SF11">
    <property type="entry name" value="PENICILLIN-BINDING PROTEIN 1B"/>
    <property type="match status" value="1"/>
</dbReference>
<protein>
    <recommendedName>
        <fullName evidence="9">peptidoglycan glycosyltransferase</fullName>
        <ecNumber evidence="9">2.4.99.28</ecNumber>
    </recommendedName>
</protein>
<evidence type="ECO:0000256" key="5">
    <source>
        <dbReference type="ARBA" id="ARBA00022960"/>
    </source>
</evidence>
<keyword evidence="4" id="KW-0808">Transferase</keyword>
<name>A0A9X8WKG8_9BACI</name>
<evidence type="ECO:0000256" key="7">
    <source>
        <dbReference type="ARBA" id="ARBA00023136"/>
    </source>
</evidence>
<evidence type="ECO:0000256" key="10">
    <source>
        <dbReference type="ARBA" id="ARBA00049902"/>
    </source>
</evidence>
<evidence type="ECO:0000313" key="12">
    <source>
        <dbReference type="EMBL" id="SIR24649.1"/>
    </source>
</evidence>
<comment type="catalytic activity">
    <reaction evidence="10">
        <text>[GlcNAc-(1-&gt;4)-Mur2Ac(oyl-L-Ala-gamma-D-Glu-L-Lys-D-Ala-D-Ala)](n)-di-trans,octa-cis-undecaprenyl diphosphate + beta-D-GlcNAc-(1-&gt;4)-Mur2Ac(oyl-L-Ala-gamma-D-Glu-L-Lys-D-Ala-D-Ala)-di-trans,octa-cis-undecaprenyl diphosphate = [GlcNAc-(1-&gt;4)-Mur2Ac(oyl-L-Ala-gamma-D-Glu-L-Lys-D-Ala-D-Ala)](n+1)-di-trans,octa-cis-undecaprenyl diphosphate + di-trans,octa-cis-undecaprenyl diphosphate + H(+)</text>
        <dbReference type="Rhea" id="RHEA:23708"/>
        <dbReference type="Rhea" id="RHEA-COMP:9602"/>
        <dbReference type="Rhea" id="RHEA-COMP:9603"/>
        <dbReference type="ChEBI" id="CHEBI:15378"/>
        <dbReference type="ChEBI" id="CHEBI:58405"/>
        <dbReference type="ChEBI" id="CHEBI:60033"/>
        <dbReference type="ChEBI" id="CHEBI:78435"/>
        <dbReference type="EC" id="2.4.99.28"/>
    </reaction>
</comment>
<keyword evidence="3" id="KW-0328">Glycosyltransferase</keyword>
<dbReference type="GO" id="GO:0009252">
    <property type="term" value="P:peptidoglycan biosynthetic process"/>
    <property type="evidence" value="ECO:0007669"/>
    <property type="project" value="UniProtKB-KW"/>
</dbReference>
<evidence type="ECO:0000256" key="1">
    <source>
        <dbReference type="ARBA" id="ARBA00004370"/>
    </source>
</evidence>
<evidence type="ECO:0000256" key="6">
    <source>
        <dbReference type="ARBA" id="ARBA00022984"/>
    </source>
</evidence>
<dbReference type="Pfam" id="PF00905">
    <property type="entry name" value="Transpeptidase"/>
    <property type="match status" value="1"/>
</dbReference>
<dbReference type="EMBL" id="FTMX01000003">
    <property type="protein sequence ID" value="SIR24649.1"/>
    <property type="molecule type" value="Genomic_DNA"/>
</dbReference>
<dbReference type="InterPro" id="IPR012338">
    <property type="entry name" value="Beta-lactam/transpept-like"/>
</dbReference>
<evidence type="ECO:0000256" key="9">
    <source>
        <dbReference type="ARBA" id="ARBA00044770"/>
    </source>
</evidence>
<dbReference type="GO" id="GO:0008658">
    <property type="term" value="F:penicillin binding"/>
    <property type="evidence" value="ECO:0007669"/>
    <property type="project" value="InterPro"/>
</dbReference>
<keyword evidence="5" id="KW-0133">Cell shape</keyword>
<feature type="domain" description="Penicillin-binding protein transpeptidase" evidence="11">
    <location>
        <begin position="2"/>
        <end position="117"/>
    </location>
</feature>
<reference evidence="12 13" key="1">
    <citation type="submission" date="2017-01" db="EMBL/GenBank/DDBJ databases">
        <authorList>
            <person name="Varghese N."/>
            <person name="Submissions S."/>
        </authorList>
    </citation>
    <scope>NUCLEOTIDE SEQUENCE [LARGE SCALE GENOMIC DNA]</scope>
    <source>
        <strain evidence="12 13">RUG2-6</strain>
    </source>
</reference>
<comment type="caution">
    <text evidence="12">The sequence shown here is derived from an EMBL/GenBank/DDBJ whole genome shotgun (WGS) entry which is preliminary data.</text>
</comment>
<proteinExistence type="predicted"/>
<accession>A0A9X8WKG8</accession>
<gene>
    <name evidence="12" type="ORF">SAMN05878482_103112</name>
</gene>
<keyword evidence="6" id="KW-0573">Peptidoglycan synthesis</keyword>
<evidence type="ECO:0000313" key="13">
    <source>
        <dbReference type="Proteomes" id="UP000185829"/>
    </source>
</evidence>
<evidence type="ECO:0000256" key="4">
    <source>
        <dbReference type="ARBA" id="ARBA00022679"/>
    </source>
</evidence>
<keyword evidence="7" id="KW-0472">Membrane</keyword>
<dbReference type="PANTHER" id="PTHR32282">
    <property type="entry name" value="BINDING PROTEIN TRANSPEPTIDASE, PUTATIVE-RELATED"/>
    <property type="match status" value="1"/>
</dbReference>
<dbReference type="GO" id="GO:0016020">
    <property type="term" value="C:membrane"/>
    <property type="evidence" value="ECO:0007669"/>
    <property type="project" value="UniProtKB-SubCell"/>
</dbReference>
<dbReference type="GO" id="GO:0008955">
    <property type="term" value="F:peptidoglycan glycosyltransferase activity"/>
    <property type="evidence" value="ECO:0007669"/>
    <property type="project" value="UniProtKB-EC"/>
</dbReference>
<dbReference type="EC" id="2.4.99.28" evidence="9"/>
<dbReference type="Gene3D" id="3.40.710.10">
    <property type="entry name" value="DD-peptidase/beta-lactamase superfamily"/>
    <property type="match status" value="1"/>
</dbReference>
<evidence type="ECO:0000259" key="11">
    <source>
        <dbReference type="Pfam" id="PF00905"/>
    </source>
</evidence>
<dbReference type="InterPro" id="IPR050396">
    <property type="entry name" value="Glycosyltr_51/Transpeptidase"/>
</dbReference>
<dbReference type="GO" id="GO:0071555">
    <property type="term" value="P:cell wall organization"/>
    <property type="evidence" value="ECO:0007669"/>
    <property type="project" value="UniProtKB-KW"/>
</dbReference>
<evidence type="ECO:0000256" key="8">
    <source>
        <dbReference type="ARBA" id="ARBA00023316"/>
    </source>
</evidence>